<feature type="transmembrane region" description="Helical" evidence="1">
    <location>
        <begin position="7"/>
        <end position="31"/>
    </location>
</feature>
<keyword evidence="1" id="KW-1133">Transmembrane helix</keyword>
<dbReference type="InterPro" id="IPR032092">
    <property type="entry name" value="PilW"/>
</dbReference>
<gene>
    <name evidence="2" type="ORF">MU846_12340</name>
</gene>
<name>A0ABT0EA34_9GAMM</name>
<protein>
    <submittedName>
        <fullName evidence="2">PilW family protein</fullName>
    </submittedName>
</protein>
<comment type="caution">
    <text evidence="2">The sequence shown here is derived from an EMBL/GenBank/DDBJ whole genome shotgun (WGS) entry which is preliminary data.</text>
</comment>
<evidence type="ECO:0000313" key="2">
    <source>
        <dbReference type="EMBL" id="MCK0538497.1"/>
    </source>
</evidence>
<evidence type="ECO:0000256" key="1">
    <source>
        <dbReference type="SAM" id="Phobius"/>
    </source>
</evidence>
<dbReference type="Pfam" id="PF16074">
    <property type="entry name" value="PilW"/>
    <property type="match status" value="1"/>
</dbReference>
<sequence length="237" mass="25641">MMQNQRGLTLIELMIAMLLSALVILAATQLFTTNQQLFMTQQIASRVMDDGQLVLRFIGSDMRQAGYSGGALPSYSGVVFGGAGGSDDGDPSDQVAVRFNGNQDCQGTVSPTSVTITNLYFVNGNGELMCDGSLSADPVALVEGVEAMRVMYGLDMAGDGEIGPIRFMDATAAQGVSRPVVAIRLAILMAEESNALPVNEERTWHVLDREITTGKDQVLRRIFTSTFMLRSMDWEQI</sequence>
<dbReference type="InterPro" id="IPR012902">
    <property type="entry name" value="N_methyl_site"/>
</dbReference>
<evidence type="ECO:0000313" key="3">
    <source>
        <dbReference type="Proteomes" id="UP001165524"/>
    </source>
</evidence>
<dbReference type="Proteomes" id="UP001165524">
    <property type="component" value="Unassembled WGS sequence"/>
</dbReference>
<reference evidence="2" key="1">
    <citation type="submission" date="2022-04" db="EMBL/GenBank/DDBJ databases">
        <title>Alcanivorax sp. CY1518 draft genome sequence.</title>
        <authorList>
            <person name="Zhao G."/>
            <person name="An M."/>
        </authorList>
    </citation>
    <scope>NUCLEOTIDE SEQUENCE</scope>
    <source>
        <strain evidence="2">CY1518</strain>
    </source>
</reference>
<dbReference type="EMBL" id="JALKII010000009">
    <property type="protein sequence ID" value="MCK0538497.1"/>
    <property type="molecule type" value="Genomic_DNA"/>
</dbReference>
<dbReference type="PROSITE" id="PS00409">
    <property type="entry name" value="PROKAR_NTER_METHYL"/>
    <property type="match status" value="1"/>
</dbReference>
<keyword evidence="1" id="KW-0472">Membrane</keyword>
<dbReference type="Pfam" id="PF07963">
    <property type="entry name" value="N_methyl"/>
    <property type="match status" value="1"/>
</dbReference>
<keyword evidence="1" id="KW-0812">Transmembrane</keyword>
<dbReference type="RefSeq" id="WP_246953179.1">
    <property type="nucleotide sequence ID" value="NZ_JALKII010000009.1"/>
</dbReference>
<keyword evidence="3" id="KW-1185">Reference proteome</keyword>
<organism evidence="2 3">
    <name type="scientific">Alcanivorax quisquiliarum</name>
    <dbReference type="NCBI Taxonomy" id="2933565"/>
    <lineage>
        <taxon>Bacteria</taxon>
        <taxon>Pseudomonadati</taxon>
        <taxon>Pseudomonadota</taxon>
        <taxon>Gammaproteobacteria</taxon>
        <taxon>Oceanospirillales</taxon>
        <taxon>Alcanivoracaceae</taxon>
        <taxon>Alcanivorax</taxon>
    </lineage>
</organism>
<proteinExistence type="predicted"/>
<dbReference type="NCBIfam" id="TIGR02532">
    <property type="entry name" value="IV_pilin_GFxxxE"/>
    <property type="match status" value="1"/>
</dbReference>
<accession>A0ABT0EA34</accession>